<evidence type="ECO:0000313" key="9">
    <source>
        <dbReference type="EMBL" id="CAF1505732.1"/>
    </source>
</evidence>
<dbReference type="PANTHER" id="PTHR46812:SF1">
    <property type="entry name" value="CARBOXYMETHYLENEBUTENOLIDASE HOMOLOG"/>
    <property type="match status" value="1"/>
</dbReference>
<dbReference type="AlphaFoldDB" id="A0A814TZU2"/>
<evidence type="ECO:0000256" key="3">
    <source>
        <dbReference type="ARBA" id="ARBA00014180"/>
    </source>
</evidence>
<dbReference type="Proteomes" id="UP000663852">
    <property type="component" value="Unassembled WGS sequence"/>
</dbReference>
<feature type="chain" id="PRO_5035602887" description="Carboxymethylenebutenolidase homolog" evidence="6">
    <location>
        <begin position="19"/>
        <end position="274"/>
    </location>
</feature>
<dbReference type="EMBL" id="CAJNOR010001596">
    <property type="protein sequence ID" value="CAF1169455.1"/>
    <property type="molecule type" value="Genomic_DNA"/>
</dbReference>
<feature type="signal peptide" evidence="6">
    <location>
        <begin position="1"/>
        <end position="18"/>
    </location>
</feature>
<comment type="subcellular location">
    <subcellularLocation>
        <location evidence="1">Cytoplasm</location>
        <location evidence="1">Cytosol</location>
    </subcellularLocation>
</comment>
<dbReference type="GO" id="GO:0016787">
    <property type="term" value="F:hydrolase activity"/>
    <property type="evidence" value="ECO:0007669"/>
    <property type="project" value="UniProtKB-KW"/>
</dbReference>
<evidence type="ECO:0000256" key="4">
    <source>
        <dbReference type="ARBA" id="ARBA00022490"/>
    </source>
</evidence>
<evidence type="ECO:0000259" key="7">
    <source>
        <dbReference type="Pfam" id="PF01738"/>
    </source>
</evidence>
<dbReference type="InterPro" id="IPR029058">
    <property type="entry name" value="AB_hydrolase_fold"/>
</dbReference>
<dbReference type="GO" id="GO:0005829">
    <property type="term" value="C:cytosol"/>
    <property type="evidence" value="ECO:0007669"/>
    <property type="project" value="UniProtKB-SubCell"/>
</dbReference>
<dbReference type="PANTHER" id="PTHR46812">
    <property type="entry name" value="CARBOXYMETHYLENEBUTENOLIDASE HOMOLOG"/>
    <property type="match status" value="1"/>
</dbReference>
<dbReference type="OrthoDB" id="17560at2759"/>
<name>A0A814TZU2_ADIRI</name>
<dbReference type="Gene3D" id="3.40.50.1820">
    <property type="entry name" value="alpha/beta hydrolase"/>
    <property type="match status" value="1"/>
</dbReference>
<dbReference type="InterPro" id="IPR042946">
    <property type="entry name" value="CMBL"/>
</dbReference>
<proteinExistence type="inferred from homology"/>
<keyword evidence="5" id="KW-0378">Hydrolase</keyword>
<gene>
    <name evidence="9" type="ORF">EDS130_LOCUS42918</name>
    <name evidence="8" type="ORF">XAT740_LOCUS21946</name>
</gene>
<protein>
    <recommendedName>
        <fullName evidence="3">Carboxymethylenebutenolidase homolog</fullName>
    </recommendedName>
</protein>
<evidence type="ECO:0000256" key="6">
    <source>
        <dbReference type="SAM" id="SignalP"/>
    </source>
</evidence>
<dbReference type="EMBL" id="CAJNOJ010000662">
    <property type="protein sequence ID" value="CAF1505732.1"/>
    <property type="molecule type" value="Genomic_DNA"/>
</dbReference>
<accession>A0A814TZU2</accession>
<comment type="caution">
    <text evidence="8">The sequence shown here is derived from an EMBL/GenBank/DDBJ whole genome shotgun (WGS) entry which is preliminary data.</text>
</comment>
<evidence type="ECO:0000256" key="1">
    <source>
        <dbReference type="ARBA" id="ARBA00004514"/>
    </source>
</evidence>
<evidence type="ECO:0000256" key="5">
    <source>
        <dbReference type="ARBA" id="ARBA00022801"/>
    </source>
</evidence>
<keyword evidence="10" id="KW-1185">Reference proteome</keyword>
<comment type="similarity">
    <text evidence="2">Belongs to the dienelactone hydrolase family.</text>
</comment>
<reference evidence="8" key="1">
    <citation type="submission" date="2021-02" db="EMBL/GenBank/DDBJ databases">
        <authorList>
            <person name="Nowell W R."/>
        </authorList>
    </citation>
    <scope>NUCLEOTIDE SEQUENCE</scope>
</reference>
<keyword evidence="4" id="KW-0963">Cytoplasm</keyword>
<evidence type="ECO:0000313" key="8">
    <source>
        <dbReference type="EMBL" id="CAF1169455.1"/>
    </source>
</evidence>
<dbReference type="SUPFAM" id="SSF53474">
    <property type="entry name" value="alpha/beta-Hydrolases"/>
    <property type="match status" value="1"/>
</dbReference>
<organism evidence="8 10">
    <name type="scientific">Adineta ricciae</name>
    <name type="common">Rotifer</name>
    <dbReference type="NCBI Taxonomy" id="249248"/>
    <lineage>
        <taxon>Eukaryota</taxon>
        <taxon>Metazoa</taxon>
        <taxon>Spiralia</taxon>
        <taxon>Gnathifera</taxon>
        <taxon>Rotifera</taxon>
        <taxon>Eurotatoria</taxon>
        <taxon>Bdelloidea</taxon>
        <taxon>Adinetida</taxon>
        <taxon>Adinetidae</taxon>
        <taxon>Adineta</taxon>
    </lineage>
</organism>
<feature type="domain" description="Dienelactone hydrolase" evidence="7">
    <location>
        <begin position="52"/>
        <end position="220"/>
    </location>
</feature>
<dbReference type="Pfam" id="PF01738">
    <property type="entry name" value="DLH"/>
    <property type="match status" value="1"/>
</dbReference>
<evidence type="ECO:0000313" key="10">
    <source>
        <dbReference type="Proteomes" id="UP000663828"/>
    </source>
</evidence>
<keyword evidence="6" id="KW-0732">Signal</keyword>
<dbReference type="Proteomes" id="UP000663828">
    <property type="component" value="Unassembled WGS sequence"/>
</dbReference>
<evidence type="ECO:0000256" key="2">
    <source>
        <dbReference type="ARBA" id="ARBA00008456"/>
    </source>
</evidence>
<dbReference type="InterPro" id="IPR002925">
    <property type="entry name" value="Dienelactn_hydro"/>
</dbReference>
<sequence>MTSIFYLIIILSLEILVAIENSSYPLGTVHRVGDSDLNVYDVMGDGSSTRNTKVAIIVLYDIRGFNVTNTRLFCERLAYEYQIRVLMPDFFRNQPTANATWSRVTEDLMIVNAYLHSENYTKLATIGFCWGGLRVMKACGNGNNNSWNETPYFTGISIHGSQLNVLDAKVLQVPMLFIRAGNDPSFDNITSILNQKSFGSQCQYKVYENMKHGFVSAGANYSNPENVIAIDDVHHTVRTYLDNLLKNNSTNLNISSFLTLISFFFLIDYFTFTM</sequence>